<dbReference type="GO" id="GO:0006207">
    <property type="term" value="P:'de novo' pyrimidine nucleobase biosynthetic process"/>
    <property type="evidence" value="ECO:0007669"/>
    <property type="project" value="InterPro"/>
</dbReference>
<dbReference type="InterPro" id="IPR013785">
    <property type="entry name" value="Aldolase_TIM"/>
</dbReference>
<dbReference type="Gene3D" id="3.20.20.70">
    <property type="entry name" value="Aldolase class I"/>
    <property type="match status" value="1"/>
</dbReference>
<reference evidence="10" key="1">
    <citation type="submission" date="2021-09" db="EMBL/GenBank/DDBJ databases">
        <authorList>
            <consortium name="AG Swart"/>
            <person name="Singh M."/>
            <person name="Singh A."/>
            <person name="Seah K."/>
            <person name="Emmerich C."/>
        </authorList>
    </citation>
    <scope>NUCLEOTIDE SEQUENCE</scope>
    <source>
        <strain evidence="10">ATCC30299</strain>
    </source>
</reference>
<dbReference type="InterPro" id="IPR012135">
    <property type="entry name" value="Dihydroorotate_DH_1_2"/>
</dbReference>
<comment type="cofactor">
    <cofactor evidence="1">
        <name>FMN</name>
        <dbReference type="ChEBI" id="CHEBI:58210"/>
    </cofactor>
</comment>
<comment type="function">
    <text evidence="2">Catalyzes the conversion of dihydroorotate to orotate with quinone as electron acceptor.</text>
</comment>
<comment type="pathway">
    <text evidence="3">Pyrimidine metabolism; UMP biosynthesis via de novo pathway.</text>
</comment>
<dbReference type="GO" id="GO:0005743">
    <property type="term" value="C:mitochondrial inner membrane"/>
    <property type="evidence" value="ECO:0007669"/>
    <property type="project" value="TreeGrafter"/>
</dbReference>
<feature type="domain" description="Dihydroorotate dehydrogenase catalytic" evidence="9">
    <location>
        <begin position="37"/>
        <end position="334"/>
    </location>
</feature>
<keyword evidence="4" id="KW-0285">Flavoprotein</keyword>
<evidence type="ECO:0000259" key="9">
    <source>
        <dbReference type="Pfam" id="PF01180"/>
    </source>
</evidence>
<comment type="caution">
    <text evidence="10">The sequence shown here is derived from an EMBL/GenBank/DDBJ whole genome shotgun (WGS) entry which is preliminary data.</text>
</comment>
<evidence type="ECO:0000313" key="10">
    <source>
        <dbReference type="EMBL" id="CAG9319844.1"/>
    </source>
</evidence>
<dbReference type="AlphaFoldDB" id="A0AAU9JDS7"/>
<keyword evidence="11" id="KW-1185">Reference proteome</keyword>
<dbReference type="GO" id="GO:0006222">
    <property type="term" value="P:UMP biosynthetic process"/>
    <property type="evidence" value="ECO:0007669"/>
    <property type="project" value="InterPro"/>
</dbReference>
<evidence type="ECO:0000256" key="6">
    <source>
        <dbReference type="ARBA" id="ARBA00022975"/>
    </source>
</evidence>
<evidence type="ECO:0000313" key="11">
    <source>
        <dbReference type="Proteomes" id="UP001162131"/>
    </source>
</evidence>
<dbReference type="InterPro" id="IPR050074">
    <property type="entry name" value="DHO_dehydrogenase"/>
</dbReference>
<evidence type="ECO:0000256" key="5">
    <source>
        <dbReference type="ARBA" id="ARBA00022643"/>
    </source>
</evidence>
<gene>
    <name evidence="10" type="ORF">BSTOLATCC_MIC25089</name>
</gene>
<dbReference type="EMBL" id="CAJZBQ010000024">
    <property type="protein sequence ID" value="CAG9319844.1"/>
    <property type="molecule type" value="Genomic_DNA"/>
</dbReference>
<organism evidence="10 11">
    <name type="scientific">Blepharisma stoltei</name>
    <dbReference type="NCBI Taxonomy" id="1481888"/>
    <lineage>
        <taxon>Eukaryota</taxon>
        <taxon>Sar</taxon>
        <taxon>Alveolata</taxon>
        <taxon>Ciliophora</taxon>
        <taxon>Postciliodesmatophora</taxon>
        <taxon>Heterotrichea</taxon>
        <taxon>Heterotrichida</taxon>
        <taxon>Blepharismidae</taxon>
        <taxon>Blepharisma</taxon>
    </lineage>
</organism>
<dbReference type="PANTHER" id="PTHR48109">
    <property type="entry name" value="DIHYDROOROTATE DEHYDROGENASE (QUINONE), MITOCHONDRIAL-RELATED"/>
    <property type="match status" value="1"/>
</dbReference>
<dbReference type="InterPro" id="IPR001295">
    <property type="entry name" value="Dihydroorotate_DH_CS"/>
</dbReference>
<evidence type="ECO:0000256" key="8">
    <source>
        <dbReference type="ARBA" id="ARBA00031623"/>
    </source>
</evidence>
<dbReference type="Pfam" id="PF01180">
    <property type="entry name" value="DHO_dh"/>
    <property type="match status" value="1"/>
</dbReference>
<evidence type="ECO:0000256" key="7">
    <source>
        <dbReference type="ARBA" id="ARBA00023002"/>
    </source>
</evidence>
<evidence type="ECO:0000256" key="3">
    <source>
        <dbReference type="ARBA" id="ARBA00004725"/>
    </source>
</evidence>
<dbReference type="InterPro" id="IPR005720">
    <property type="entry name" value="Dihydroorotate_DH_cat"/>
</dbReference>
<keyword evidence="5" id="KW-0288">FMN</keyword>
<name>A0AAU9JDS7_9CILI</name>
<protein>
    <recommendedName>
        <fullName evidence="8">Dihydroorotate oxidase</fullName>
    </recommendedName>
</protein>
<keyword evidence="7" id="KW-0560">Oxidoreductase</keyword>
<dbReference type="GO" id="GO:0004152">
    <property type="term" value="F:dihydroorotate dehydrogenase activity"/>
    <property type="evidence" value="ECO:0007669"/>
    <property type="project" value="InterPro"/>
</dbReference>
<accession>A0AAU9JDS7</accession>
<dbReference type="PANTHER" id="PTHR48109:SF4">
    <property type="entry name" value="DIHYDROOROTATE DEHYDROGENASE (QUINONE), MITOCHONDRIAL"/>
    <property type="match status" value="1"/>
</dbReference>
<evidence type="ECO:0000256" key="2">
    <source>
        <dbReference type="ARBA" id="ARBA00003125"/>
    </source>
</evidence>
<proteinExistence type="predicted"/>
<dbReference type="SUPFAM" id="SSF51395">
    <property type="entry name" value="FMN-linked oxidoreductases"/>
    <property type="match status" value="1"/>
</dbReference>
<evidence type="ECO:0000256" key="1">
    <source>
        <dbReference type="ARBA" id="ARBA00001917"/>
    </source>
</evidence>
<keyword evidence="6" id="KW-0665">Pyrimidine biosynthesis</keyword>
<evidence type="ECO:0000256" key="4">
    <source>
        <dbReference type="ARBA" id="ARBA00022630"/>
    </source>
</evidence>
<dbReference type="Proteomes" id="UP001162131">
    <property type="component" value="Unassembled WGS sequence"/>
</dbReference>
<dbReference type="PIRSF" id="PIRSF000164">
    <property type="entry name" value="DHO_oxidase"/>
    <property type="match status" value="1"/>
</dbReference>
<dbReference type="PROSITE" id="PS00912">
    <property type="entry name" value="DHODEHASE_2"/>
    <property type="match status" value="1"/>
</dbReference>
<sequence length="351" mass="39063">MGALYSIFRDTLPGSTAHYLNLKLADWSTPFTPSKDLETEVCGINFPSPIGAAAGLDRNGDFLDPLFRCGFGFVEVGSVTASTERKQGQKTEKIDYQNKKCIQENVDEKRGILWIVQKLRQNAKGPRGANIMPSNETITALPSICDDEFIYCIDEIYPFVDYFTLNLAANRVNKLQLYRKESKYRDLFRRAVRERDMLIGLQVAAKTGLDVEIPYRSRSLIPPIFVKIDNEGFEAKNFVNVCKEEGIDGIILSGTNEKGEGGEILAEQAINKLKEFYQYTKGDIALISSGGIMNGQEALKRLKAGASLVQIYSAVNLEGTQIVGKITQELENALKTEGYQSIKEVIGKAFK</sequence>